<feature type="domain" description="Immunoglobulin V-set" evidence="15">
    <location>
        <begin position="33"/>
        <end position="107"/>
    </location>
</feature>
<keyword evidence="10" id="KW-0873">Pyrrolidone carboxylic acid</keyword>
<accession>A0ABM5EQD4</accession>
<evidence type="ECO:0000256" key="4">
    <source>
        <dbReference type="ARBA" id="ARBA00022475"/>
    </source>
</evidence>
<keyword evidence="12" id="KW-0393">Immunoglobulin domain</keyword>
<comment type="subcellular location">
    <subcellularLocation>
        <location evidence="2">Cell membrane</location>
        <topology evidence="2">Lipid-anchor</topology>
        <topology evidence="2">GPI-anchor</topology>
    </subcellularLocation>
</comment>
<keyword evidence="9" id="KW-0325">Glycoprotein</keyword>
<dbReference type="RefSeq" id="XP_072835366.1">
    <property type="nucleotide sequence ID" value="XM_072979265.1"/>
</dbReference>
<dbReference type="GeneID" id="110078498"/>
<dbReference type="Pfam" id="PF07686">
    <property type="entry name" value="V-set"/>
    <property type="match status" value="1"/>
</dbReference>
<evidence type="ECO:0000256" key="14">
    <source>
        <dbReference type="SAM" id="SignalP"/>
    </source>
</evidence>
<evidence type="ECO:0000313" key="17">
    <source>
        <dbReference type="RefSeq" id="XP_072835365.1"/>
    </source>
</evidence>
<protein>
    <recommendedName>
        <fullName evidence="3">Thy-1 membrane glycoprotein</fullName>
    </recommendedName>
    <alternativeName>
        <fullName evidence="13">Thy-1 antigen</fullName>
    </alternativeName>
</protein>
<keyword evidence="5" id="KW-0336">GPI-anchor</keyword>
<evidence type="ECO:0000256" key="13">
    <source>
        <dbReference type="ARBA" id="ARBA00032696"/>
    </source>
</evidence>
<proteinExistence type="predicted"/>
<evidence type="ECO:0000256" key="3">
    <source>
        <dbReference type="ARBA" id="ARBA00019731"/>
    </source>
</evidence>
<evidence type="ECO:0000256" key="11">
    <source>
        <dbReference type="ARBA" id="ARBA00023288"/>
    </source>
</evidence>
<feature type="signal peptide" evidence="14">
    <location>
        <begin position="1"/>
        <end position="19"/>
    </location>
</feature>
<evidence type="ECO:0000256" key="9">
    <source>
        <dbReference type="ARBA" id="ARBA00023180"/>
    </source>
</evidence>
<keyword evidence="6 14" id="KW-0732">Signal</keyword>
<reference evidence="17 18" key="1">
    <citation type="submission" date="2025-05" db="UniProtKB">
        <authorList>
            <consortium name="RefSeq"/>
        </authorList>
    </citation>
    <scope>IDENTIFICATION</scope>
</reference>
<keyword evidence="16" id="KW-1185">Reference proteome</keyword>
<dbReference type="PANTHER" id="PTHR19226">
    <property type="entry name" value="THY-1 MEMBRANE GLYCOPROTEIN"/>
    <property type="match status" value="1"/>
</dbReference>
<comment type="function">
    <text evidence="1">May play a role in cell-cell or cell-ligand interactions during synaptogenesis and other events in the brain.</text>
</comment>
<keyword evidence="11" id="KW-0449">Lipoprotein</keyword>
<keyword evidence="8" id="KW-1015">Disulfide bond</keyword>
<feature type="chain" id="PRO_5045028110" description="Thy-1 membrane glycoprotein" evidence="14">
    <location>
        <begin position="20"/>
        <end position="161"/>
    </location>
</feature>
<evidence type="ECO:0000259" key="15">
    <source>
        <dbReference type="SMART" id="SM00406"/>
    </source>
</evidence>
<gene>
    <name evidence="17 18" type="primary">THY1</name>
</gene>
<dbReference type="Gene3D" id="2.60.40.10">
    <property type="entry name" value="Immunoglobulins"/>
    <property type="match status" value="1"/>
</dbReference>
<dbReference type="InterPro" id="IPR036179">
    <property type="entry name" value="Ig-like_dom_sf"/>
</dbReference>
<dbReference type="InterPro" id="IPR013783">
    <property type="entry name" value="Ig-like_fold"/>
</dbReference>
<evidence type="ECO:0000313" key="18">
    <source>
        <dbReference type="RefSeq" id="XP_072835366.1"/>
    </source>
</evidence>
<dbReference type="InterPro" id="IPR033292">
    <property type="entry name" value="THY1"/>
</dbReference>
<evidence type="ECO:0000256" key="5">
    <source>
        <dbReference type="ARBA" id="ARBA00022622"/>
    </source>
</evidence>
<evidence type="ECO:0000256" key="1">
    <source>
        <dbReference type="ARBA" id="ARBA00003467"/>
    </source>
</evidence>
<dbReference type="RefSeq" id="XP_072835365.1">
    <property type="nucleotide sequence ID" value="XM_072979264.1"/>
</dbReference>
<dbReference type="PANTHER" id="PTHR19226:SF2">
    <property type="entry name" value="THY-1 MEMBRANE GLYCOPROTEIN"/>
    <property type="match status" value="1"/>
</dbReference>
<evidence type="ECO:0000256" key="2">
    <source>
        <dbReference type="ARBA" id="ARBA00004609"/>
    </source>
</evidence>
<dbReference type="SUPFAM" id="SSF48726">
    <property type="entry name" value="Immunoglobulin"/>
    <property type="match status" value="1"/>
</dbReference>
<name>A0ABM5EQD4_9SAUR</name>
<evidence type="ECO:0000313" key="16">
    <source>
        <dbReference type="Proteomes" id="UP001652642"/>
    </source>
</evidence>
<evidence type="ECO:0000256" key="10">
    <source>
        <dbReference type="ARBA" id="ARBA00023283"/>
    </source>
</evidence>
<dbReference type="Proteomes" id="UP001652642">
    <property type="component" value="Chromosome 8"/>
</dbReference>
<keyword evidence="4" id="KW-1003">Cell membrane</keyword>
<dbReference type="SMART" id="SM00406">
    <property type="entry name" value="IGv"/>
    <property type="match status" value="1"/>
</dbReference>
<evidence type="ECO:0000256" key="7">
    <source>
        <dbReference type="ARBA" id="ARBA00023136"/>
    </source>
</evidence>
<evidence type="ECO:0000256" key="12">
    <source>
        <dbReference type="ARBA" id="ARBA00023319"/>
    </source>
</evidence>
<evidence type="ECO:0000256" key="8">
    <source>
        <dbReference type="ARBA" id="ARBA00023157"/>
    </source>
</evidence>
<keyword evidence="7" id="KW-0472">Membrane</keyword>
<dbReference type="InterPro" id="IPR013106">
    <property type="entry name" value="Ig_V-set"/>
</dbReference>
<sequence length="161" mass="17972">MKSTVGIAILLAALQLSWCQRIKSLTACLSGQSLRVDCRYERKTENPVNYEFRLSKDASDGLIVASNMNVANAAYKSRTEITTDNNLVCLYLHGFTNNDEGIYVCKLKITNDYGMQARNVSVLKDRLQKCAGMSLLIQNTSWLLVLLLSLPLLQAVDFMSL</sequence>
<evidence type="ECO:0000256" key="6">
    <source>
        <dbReference type="ARBA" id="ARBA00022729"/>
    </source>
</evidence>
<organism evidence="16 17">
    <name type="scientific">Pogona vitticeps</name>
    <name type="common">central bearded dragon</name>
    <dbReference type="NCBI Taxonomy" id="103695"/>
    <lineage>
        <taxon>Eukaryota</taxon>
        <taxon>Metazoa</taxon>
        <taxon>Chordata</taxon>
        <taxon>Craniata</taxon>
        <taxon>Vertebrata</taxon>
        <taxon>Euteleostomi</taxon>
        <taxon>Lepidosauria</taxon>
        <taxon>Squamata</taxon>
        <taxon>Bifurcata</taxon>
        <taxon>Unidentata</taxon>
        <taxon>Episquamata</taxon>
        <taxon>Toxicofera</taxon>
        <taxon>Iguania</taxon>
        <taxon>Acrodonta</taxon>
        <taxon>Agamidae</taxon>
        <taxon>Amphibolurinae</taxon>
        <taxon>Pogona</taxon>
    </lineage>
</organism>